<accession>A0AAC9I275</accession>
<evidence type="ECO:0000256" key="3">
    <source>
        <dbReference type="ARBA" id="ARBA00011245"/>
    </source>
</evidence>
<feature type="domain" description="Polysaccharide lyase family 8 central" evidence="7">
    <location>
        <begin position="583"/>
        <end position="857"/>
    </location>
</feature>
<dbReference type="InterPro" id="IPR015177">
    <property type="entry name" value="Lyase_catalyt"/>
</dbReference>
<dbReference type="InterPro" id="IPR003159">
    <property type="entry name" value="Lyase_8_central_dom"/>
</dbReference>
<evidence type="ECO:0000256" key="1">
    <source>
        <dbReference type="ARBA" id="ARBA00001913"/>
    </source>
</evidence>
<dbReference type="Proteomes" id="UP000175968">
    <property type="component" value="Chromosome"/>
</dbReference>
<gene>
    <name evidence="10" type="ORF">EM308_03135</name>
</gene>
<dbReference type="InterPro" id="IPR039174">
    <property type="entry name" value="Chondroitin_ABC_lyase"/>
</dbReference>
<dbReference type="Pfam" id="PF02278">
    <property type="entry name" value="Lyase_8"/>
    <property type="match status" value="1"/>
</dbReference>
<sequence length="1005" mass="113078">MKKIFYLLFFYSISVPVFAQSPETKPIVESFENAKTLLKYQSSDKEALSVSDEHYLMGKQSLKWEWKDEKSSFGTGYFSGIPYDTKNVTYAGIFKFSPTFFFSVYNEKPQKGNFKISFLKNGKEEAWFNVSLNFTGWRRLIIPFYKMEGNRPSETDAFDFDYVQMSSNTHGGKLYFDDIIFSKYFDDRFSLSDGISPFYDKGILKDGQRLSNMQLLKQIKSSQVSEKQLKDLALIESKIYQKLLPTAVKYDMASLKERFAATGIFENGTTIKGLPLIPTKDDTYFYFSGQGSKTYNEIRPFGQLIQDIAKAYATTSNQKDKEELLDMFLLASRYFLDQGWQEGASNICRDVIYYATRELTPAFYIMKQPLHEAGILPQIERSLQWINNFGRIVNDDKVVDVDFLNTQSFGFLLQPFLNNDKAKQVTLLNAYSSYLSIILSQKEKAEGFRTDGTVWHHAGHYPAYGIGAFSTMGNNLYLLSGTGFKISKAGHENFKKALMATAIYSQLYDTGFGNDGRHPFVGSIISLKSAFLDMAKAGNPQGTSAIDKDLAGAYIRLWKEDKDNVALFTKEGIKSQQMPGYTVFPYAATAVHRHSDWAALIKGYSKYLWASEIYVGNNRYGRYPANGTIELLNNEGEKGSGFVQEGWDWNRYPGATVIHLPFEKLESPKSLLMFLSEQSFVGAATLTNNGVFGFILDESKGSNSDGLTADRSVGFEGKLKAKKSVFSFGDKLICIGTDISAVDKEYPVQTNLFQTFLKDDAIPVYTDAGAVSSFPISTEAGKRIVDPFGNGYYVISQQNIQMSKKKQQSYLGTYSVNNGPKSPETAIKKTEGDFAAAWIDHGTAPQDASYQYVIYPFMSSNDQQNFKAKTEADAANYKIIRADNKAHIVLDKTSNTMGCVFFEAGKYDDILIREVSDPSILMLQQKADNALTLGAVQPDLNFSKGNETRSGFIAYSEPVTLTIILNGKWKTGNYDFVKSVNYDEDTTIIIMQCRHGYTNTMELKK</sequence>
<dbReference type="GO" id="GO:0030246">
    <property type="term" value="F:carbohydrate binding"/>
    <property type="evidence" value="ECO:0007669"/>
    <property type="project" value="InterPro"/>
</dbReference>
<dbReference type="SUPFAM" id="SSF48230">
    <property type="entry name" value="Chondroitin AC/alginate lyase"/>
    <property type="match status" value="1"/>
</dbReference>
<dbReference type="InterPro" id="IPR008929">
    <property type="entry name" value="Chondroitin_lyas"/>
</dbReference>
<feature type="chain" id="PRO_5042078804" description="Chondroitin ABC lyase" evidence="6">
    <location>
        <begin position="20"/>
        <end position="1005"/>
    </location>
</feature>
<evidence type="ECO:0000256" key="6">
    <source>
        <dbReference type="SAM" id="SignalP"/>
    </source>
</evidence>
<organism evidence="10 11">
    <name type="scientific">Flavobacterium gilvum</name>
    <dbReference type="NCBI Taxonomy" id="1492737"/>
    <lineage>
        <taxon>Bacteria</taxon>
        <taxon>Pseudomonadati</taxon>
        <taxon>Bacteroidota</taxon>
        <taxon>Flavobacteriia</taxon>
        <taxon>Flavobacteriales</taxon>
        <taxon>Flavobacteriaceae</taxon>
        <taxon>Flavobacterium</taxon>
    </lineage>
</organism>
<dbReference type="InterPro" id="IPR015176">
    <property type="entry name" value="Lyase_N"/>
</dbReference>
<dbReference type="Gene3D" id="2.70.98.10">
    <property type="match status" value="1"/>
</dbReference>
<evidence type="ECO:0000313" key="11">
    <source>
        <dbReference type="Proteomes" id="UP000175968"/>
    </source>
</evidence>
<dbReference type="InterPro" id="IPR008979">
    <property type="entry name" value="Galactose-bd-like_sf"/>
</dbReference>
<dbReference type="InterPro" id="IPR011013">
    <property type="entry name" value="Gal_mutarotase_sf_dom"/>
</dbReference>
<dbReference type="Gene3D" id="2.60.220.10">
    <property type="entry name" value="Polysaccharide lyase family 8-like, C-terminal"/>
    <property type="match status" value="1"/>
</dbReference>
<evidence type="ECO:0000259" key="8">
    <source>
        <dbReference type="Pfam" id="PF09092"/>
    </source>
</evidence>
<protein>
    <recommendedName>
        <fullName evidence="12">Chondroitin ABC lyase</fullName>
    </recommendedName>
</protein>
<evidence type="ECO:0000256" key="5">
    <source>
        <dbReference type="ARBA" id="ARBA00023239"/>
    </source>
</evidence>
<dbReference type="InterPro" id="IPR014718">
    <property type="entry name" value="GH-type_carb-bd"/>
</dbReference>
<comment type="subunit">
    <text evidence="3">Monomer.</text>
</comment>
<evidence type="ECO:0000259" key="7">
    <source>
        <dbReference type="Pfam" id="PF02278"/>
    </source>
</evidence>
<dbReference type="SUPFAM" id="SSF49785">
    <property type="entry name" value="Galactose-binding domain-like"/>
    <property type="match status" value="1"/>
</dbReference>
<dbReference type="Pfam" id="PF09092">
    <property type="entry name" value="Lyase_N"/>
    <property type="match status" value="1"/>
</dbReference>
<dbReference type="GO" id="GO:0016837">
    <property type="term" value="F:carbon-oxygen lyase activity, acting on polysaccharides"/>
    <property type="evidence" value="ECO:0007669"/>
    <property type="project" value="UniProtKB-ARBA"/>
</dbReference>
<keyword evidence="4" id="KW-0106">Calcium</keyword>
<evidence type="ECO:0000313" key="10">
    <source>
        <dbReference type="EMBL" id="AOW08570.1"/>
    </source>
</evidence>
<dbReference type="EMBL" id="CP017479">
    <property type="protein sequence ID" value="AOW08570.1"/>
    <property type="molecule type" value="Genomic_DNA"/>
</dbReference>
<dbReference type="KEGG" id="fgl:EM308_03135"/>
<reference evidence="10 11" key="1">
    <citation type="submission" date="2016-10" db="EMBL/GenBank/DDBJ databases">
        <title>Flavobacterium gilvum sp. nov., isolated from stream water.</title>
        <authorList>
            <person name="Shin S.-K."/>
            <person name="Cho Y.-J."/>
            <person name="Yi H."/>
        </authorList>
    </citation>
    <scope>NUCLEOTIDE SEQUENCE [LARGE SCALE GENOMIC DNA]</scope>
    <source>
        <strain evidence="10 11">EM1308</strain>
    </source>
</reference>
<dbReference type="Pfam" id="PF09093">
    <property type="entry name" value="Lyase_catalyt"/>
    <property type="match status" value="1"/>
</dbReference>
<feature type="domain" description="Lyase N-terminal" evidence="8">
    <location>
        <begin position="29"/>
        <end position="193"/>
    </location>
</feature>
<name>A0AAC9I275_9FLAO</name>
<dbReference type="RefSeq" id="WP_035638298.1">
    <property type="nucleotide sequence ID" value="NZ_CP017479.1"/>
</dbReference>
<comment type="similarity">
    <text evidence="2">Belongs to the polysaccharide lyase 8 family.</text>
</comment>
<dbReference type="SUPFAM" id="SSF49863">
    <property type="entry name" value="Hyaluronate lyase-like, C-terminal domain"/>
    <property type="match status" value="1"/>
</dbReference>
<dbReference type="Gene3D" id="2.60.120.430">
    <property type="entry name" value="Galactose-binding lectin"/>
    <property type="match status" value="1"/>
</dbReference>
<dbReference type="Gene3D" id="1.50.10.100">
    <property type="entry name" value="Chondroitin AC/alginate lyase"/>
    <property type="match status" value="1"/>
</dbReference>
<keyword evidence="5" id="KW-0456">Lyase</keyword>
<dbReference type="SUPFAM" id="SSF74650">
    <property type="entry name" value="Galactose mutarotase-like"/>
    <property type="match status" value="1"/>
</dbReference>
<keyword evidence="6" id="KW-0732">Signal</keyword>
<evidence type="ECO:0000256" key="4">
    <source>
        <dbReference type="ARBA" id="ARBA00022837"/>
    </source>
</evidence>
<proteinExistence type="inferred from homology"/>
<dbReference type="GO" id="GO:0006027">
    <property type="term" value="P:glycosaminoglycan catabolic process"/>
    <property type="evidence" value="ECO:0007669"/>
    <property type="project" value="InterPro"/>
</dbReference>
<keyword evidence="11" id="KW-1185">Reference proteome</keyword>
<evidence type="ECO:0000259" key="9">
    <source>
        <dbReference type="Pfam" id="PF09093"/>
    </source>
</evidence>
<dbReference type="PANTHER" id="PTHR37322:SF3">
    <property type="entry name" value="CHONDROITIN SULFATE ABC EXOLYASE"/>
    <property type="match status" value="1"/>
</dbReference>
<comment type="cofactor">
    <cofactor evidence="1">
        <name>Ca(2+)</name>
        <dbReference type="ChEBI" id="CHEBI:29108"/>
    </cofactor>
</comment>
<evidence type="ECO:0000256" key="2">
    <source>
        <dbReference type="ARBA" id="ARBA00006699"/>
    </source>
</evidence>
<dbReference type="PANTHER" id="PTHR37322">
    <property type="match status" value="1"/>
</dbReference>
<dbReference type="GO" id="GO:0005975">
    <property type="term" value="P:carbohydrate metabolic process"/>
    <property type="evidence" value="ECO:0007669"/>
    <property type="project" value="InterPro"/>
</dbReference>
<evidence type="ECO:0008006" key="12">
    <source>
        <dbReference type="Google" id="ProtNLM"/>
    </source>
</evidence>
<dbReference type="AlphaFoldDB" id="A0AAC9I275"/>
<dbReference type="GO" id="GO:0005576">
    <property type="term" value="C:extracellular region"/>
    <property type="evidence" value="ECO:0007669"/>
    <property type="project" value="InterPro"/>
</dbReference>
<dbReference type="InterPro" id="IPR011071">
    <property type="entry name" value="Lyase_8-like_C"/>
</dbReference>
<feature type="domain" description="Lyase catalytic" evidence="9">
    <location>
        <begin position="221"/>
        <end position="562"/>
    </location>
</feature>
<feature type="signal peptide" evidence="6">
    <location>
        <begin position="1"/>
        <end position="19"/>
    </location>
</feature>